<protein>
    <submittedName>
        <fullName evidence="1">Uncharacterized protein</fullName>
    </submittedName>
</protein>
<dbReference type="Proteomes" id="UP001057702">
    <property type="component" value="Unassembled WGS sequence"/>
</dbReference>
<sequence length="65" mass="7718">MITSLAEGDGEIREPVSYESSRRRWDVLHRIEPFTTRLCDAGFDVAGFSRRSAHREWLHIRVCWR</sequence>
<keyword evidence="2" id="KW-1185">Reference proteome</keyword>
<evidence type="ECO:0000313" key="1">
    <source>
        <dbReference type="EMBL" id="MCQ4084444.1"/>
    </source>
</evidence>
<reference evidence="1" key="1">
    <citation type="submission" date="2022-06" db="EMBL/GenBank/DDBJ databases">
        <title>Draft genome sequence of Streptomyces sp. RB6PN25 isolated from peat swamp forest in Thailand.</title>
        <authorList>
            <person name="Duangmal K."/>
            <person name="Klaysubun C."/>
        </authorList>
    </citation>
    <scope>NUCLEOTIDE SEQUENCE</scope>
    <source>
        <strain evidence="1">RB6PN25</strain>
    </source>
</reference>
<accession>A0ABT1Q3I2</accession>
<proteinExistence type="predicted"/>
<gene>
    <name evidence="1" type="ORF">NGB36_28675</name>
</gene>
<evidence type="ECO:0000313" key="2">
    <source>
        <dbReference type="Proteomes" id="UP001057702"/>
    </source>
</evidence>
<name>A0ABT1Q3I2_9ACTN</name>
<organism evidence="1 2">
    <name type="scientific">Streptomyces humicola</name>
    <dbReference type="NCBI Taxonomy" id="2953240"/>
    <lineage>
        <taxon>Bacteria</taxon>
        <taxon>Bacillati</taxon>
        <taxon>Actinomycetota</taxon>
        <taxon>Actinomycetes</taxon>
        <taxon>Kitasatosporales</taxon>
        <taxon>Streptomycetaceae</taxon>
        <taxon>Streptomyces</taxon>
    </lineage>
</organism>
<comment type="caution">
    <text evidence="1">The sequence shown here is derived from an EMBL/GenBank/DDBJ whole genome shotgun (WGS) entry which is preliminary data.</text>
</comment>
<dbReference type="EMBL" id="JANFNG010000035">
    <property type="protein sequence ID" value="MCQ4084444.1"/>
    <property type="molecule type" value="Genomic_DNA"/>
</dbReference>